<keyword evidence="3" id="KW-1185">Reference proteome</keyword>
<proteinExistence type="predicted"/>
<gene>
    <name evidence="2" type="primary">yfcG_4</name>
    <name evidence="2" type="ORF">RUM4293_02829</name>
</gene>
<dbReference type="PROSITE" id="PS50404">
    <property type="entry name" value="GST_NTER"/>
    <property type="match status" value="1"/>
</dbReference>
<dbReference type="SUPFAM" id="SSF52833">
    <property type="entry name" value="Thioredoxin-like"/>
    <property type="match status" value="1"/>
</dbReference>
<evidence type="ECO:0000259" key="1">
    <source>
        <dbReference type="PROSITE" id="PS50404"/>
    </source>
</evidence>
<dbReference type="AlphaFoldDB" id="A0A0N7LP12"/>
<dbReference type="InterPro" id="IPR036249">
    <property type="entry name" value="Thioredoxin-like_sf"/>
</dbReference>
<protein>
    <submittedName>
        <fullName evidence="2">Disulfide-bond oxidoreductase YfcG</fullName>
        <ecNumber evidence="2">1.8.4.-</ecNumber>
    </submittedName>
</protein>
<dbReference type="Proteomes" id="UP000050786">
    <property type="component" value="Unassembled WGS sequence"/>
</dbReference>
<evidence type="ECO:0000313" key="3">
    <source>
        <dbReference type="Proteomes" id="UP000050786"/>
    </source>
</evidence>
<dbReference type="PANTHER" id="PTHR44051">
    <property type="entry name" value="GLUTATHIONE S-TRANSFERASE-RELATED"/>
    <property type="match status" value="1"/>
</dbReference>
<reference evidence="3" key="1">
    <citation type="submission" date="2015-09" db="EMBL/GenBank/DDBJ databases">
        <authorList>
            <person name="Rodrigo-Torres L."/>
            <person name="Arahal D.R."/>
        </authorList>
    </citation>
    <scope>NUCLEOTIDE SEQUENCE [LARGE SCALE GENOMIC DNA]</scope>
    <source>
        <strain evidence="3">CECT 4293</strain>
    </source>
</reference>
<dbReference type="EMBL" id="CYPS01000043">
    <property type="protein sequence ID" value="CUH43932.1"/>
    <property type="molecule type" value="Genomic_DNA"/>
</dbReference>
<dbReference type="Pfam" id="PF13409">
    <property type="entry name" value="GST_N_2"/>
    <property type="match status" value="1"/>
</dbReference>
<sequence>MIDLYFWPTPNGWKASIALEEMDLPYTTHLINIGKGDQFDPEFLKIAPNNRMPAIVDPDGPDGTPISVFESGAILMYLARKTGRFYGKTERDRIAV</sequence>
<dbReference type="Gene3D" id="3.40.30.10">
    <property type="entry name" value="Glutaredoxin"/>
    <property type="match status" value="1"/>
</dbReference>
<dbReference type="EC" id="1.8.4.-" evidence="2"/>
<evidence type="ECO:0000313" key="2">
    <source>
        <dbReference type="EMBL" id="CUH43932.1"/>
    </source>
</evidence>
<feature type="domain" description="GST N-terminal" evidence="1">
    <location>
        <begin position="1"/>
        <end position="86"/>
    </location>
</feature>
<dbReference type="PANTHER" id="PTHR44051:SF19">
    <property type="entry name" value="DISULFIDE-BOND OXIDOREDUCTASE YFCG"/>
    <property type="match status" value="1"/>
</dbReference>
<keyword evidence="2" id="KW-0560">Oxidoreductase</keyword>
<dbReference type="GO" id="GO:0016491">
    <property type="term" value="F:oxidoreductase activity"/>
    <property type="evidence" value="ECO:0007669"/>
    <property type="project" value="UniProtKB-KW"/>
</dbReference>
<organism evidence="2 3">
    <name type="scientific">Ruegeria atlantica</name>
    <dbReference type="NCBI Taxonomy" id="81569"/>
    <lineage>
        <taxon>Bacteria</taxon>
        <taxon>Pseudomonadati</taxon>
        <taxon>Pseudomonadota</taxon>
        <taxon>Alphaproteobacteria</taxon>
        <taxon>Rhodobacterales</taxon>
        <taxon>Roseobacteraceae</taxon>
        <taxon>Ruegeria</taxon>
    </lineage>
</organism>
<dbReference type="InterPro" id="IPR004045">
    <property type="entry name" value="Glutathione_S-Trfase_N"/>
</dbReference>
<name>A0A0N7LP12_9RHOB</name>
<dbReference type="CDD" id="cd03048">
    <property type="entry name" value="GST_N_Ure2p_like"/>
    <property type="match status" value="1"/>
</dbReference>
<accession>A0A0N7LP12</accession>